<evidence type="ECO:0000313" key="2">
    <source>
        <dbReference type="Proteomes" id="UP000784294"/>
    </source>
</evidence>
<protein>
    <submittedName>
        <fullName evidence="1">Uncharacterized protein</fullName>
    </submittedName>
</protein>
<keyword evidence="2" id="KW-1185">Reference proteome</keyword>
<gene>
    <name evidence="1" type="ORF">PXEA_LOCUS4992</name>
</gene>
<dbReference type="AlphaFoldDB" id="A0A448WGZ8"/>
<comment type="caution">
    <text evidence="1">The sequence shown here is derived from an EMBL/GenBank/DDBJ whole genome shotgun (WGS) entry which is preliminary data.</text>
</comment>
<reference evidence="1" key="1">
    <citation type="submission" date="2018-11" db="EMBL/GenBank/DDBJ databases">
        <authorList>
            <consortium name="Pathogen Informatics"/>
        </authorList>
    </citation>
    <scope>NUCLEOTIDE SEQUENCE</scope>
</reference>
<evidence type="ECO:0000313" key="1">
    <source>
        <dbReference type="EMBL" id="VEL11552.1"/>
    </source>
</evidence>
<dbReference type="EMBL" id="CAAALY010012123">
    <property type="protein sequence ID" value="VEL11552.1"/>
    <property type="molecule type" value="Genomic_DNA"/>
</dbReference>
<sequence>MQATEAEATRTQLGAPDAGRKWSQGCNLDLRVHAGGRVGPRCPSLRGHGSVCSRAMTVDRASTATTHLWPHLLPRQPRQPIEVSLIACLHVHCNNRAGEAVLLSEQAVLSCRRIEQPSSLRLGIVGHLSGGQSIRPALV</sequence>
<organism evidence="1 2">
    <name type="scientific">Protopolystoma xenopodis</name>
    <dbReference type="NCBI Taxonomy" id="117903"/>
    <lineage>
        <taxon>Eukaryota</taxon>
        <taxon>Metazoa</taxon>
        <taxon>Spiralia</taxon>
        <taxon>Lophotrochozoa</taxon>
        <taxon>Platyhelminthes</taxon>
        <taxon>Monogenea</taxon>
        <taxon>Polyopisthocotylea</taxon>
        <taxon>Polystomatidea</taxon>
        <taxon>Polystomatidae</taxon>
        <taxon>Protopolystoma</taxon>
    </lineage>
</organism>
<name>A0A448WGZ8_9PLAT</name>
<dbReference type="Proteomes" id="UP000784294">
    <property type="component" value="Unassembled WGS sequence"/>
</dbReference>
<proteinExistence type="predicted"/>
<accession>A0A448WGZ8</accession>